<evidence type="ECO:0000256" key="1">
    <source>
        <dbReference type="ARBA" id="ARBA00004370"/>
    </source>
</evidence>
<dbReference type="RefSeq" id="WP_089401097.1">
    <property type="nucleotide sequence ID" value="NZ_FZOT01000017.1"/>
</dbReference>
<sequence>MKKHTLSLGAAVIVAGLAGCTALQPDFSRHNDYAPEEIPVAKAKPQPEQSINKRPVEFVDGVYIGRKTVPLATDKVLPPVFSSPQKYSVTLVVNRGRVNVNGLAEWVTRTTGIPVSVAPNVLLTGSSTTNLATANSPGNTLTPVSNPSGVAPLFSLPPSAQGSGPLPPNLAGMMEDGPLKAAQTLPGMPEGFPIESSMTLDYRGPLSTFLDIASARLGISWEYMDGRIHLYRYKSRTFEIKAVGGVKTLTTSYSSSGNVSGGGGGGSGGSGGSSSGGSTGGSSSTTALSQSHTANLNFWADLENQLKSMISPGGKVAFNQAASTVTVTDTPQVLQSAEALIADANRRVSRSIYLRVELVTISDIMDNGKNFDISAVLTSSNGKFRLLSTGIPSVSQLGGGIGTFVLAPGAASVPSATAGGYTPGRQGDNIANAQGSNAIIQALSRVTKVLDRTGVDALTINNQPVPVTMATSQSYIDSIGSTSTTTSTSTTATQATISYGVFLELLPKVLDNNQLLLQYTVDISNLEALEAANTGNNPSGIVVRSPKIPRTSTTQVARVRPGETIVLSQLAQNRDSDQEAGGLTGFSNAKSKNRKTTLVFITPVLIDSET</sequence>
<dbReference type="EMBL" id="FZOT01000017">
    <property type="protein sequence ID" value="SNT21990.1"/>
    <property type="molecule type" value="Genomic_DNA"/>
</dbReference>
<dbReference type="InterPro" id="IPR004846">
    <property type="entry name" value="T2SS/T3SS_dom"/>
</dbReference>
<proteinExistence type="predicted"/>
<dbReference type="Proteomes" id="UP000198284">
    <property type="component" value="Unassembled WGS sequence"/>
</dbReference>
<gene>
    <name evidence="7" type="ORF">SAMN06265795_117108</name>
</gene>
<dbReference type="Pfam" id="PF07655">
    <property type="entry name" value="Secretin_N_2"/>
    <property type="match status" value="1"/>
</dbReference>
<comment type="subcellular location">
    <subcellularLocation>
        <location evidence="1">Membrane</location>
    </subcellularLocation>
</comment>
<evidence type="ECO:0000256" key="3">
    <source>
        <dbReference type="ARBA" id="ARBA00023136"/>
    </source>
</evidence>
<evidence type="ECO:0000313" key="8">
    <source>
        <dbReference type="Proteomes" id="UP000198284"/>
    </source>
</evidence>
<feature type="compositionally biased region" description="Gly residues" evidence="4">
    <location>
        <begin position="259"/>
        <end position="280"/>
    </location>
</feature>
<dbReference type="OrthoDB" id="6638496at2"/>
<keyword evidence="2" id="KW-0732">Signal</keyword>
<reference evidence="7 8" key="1">
    <citation type="submission" date="2017-06" db="EMBL/GenBank/DDBJ databases">
        <authorList>
            <person name="Kim H.J."/>
            <person name="Triplett B.A."/>
        </authorList>
    </citation>
    <scope>NUCLEOTIDE SEQUENCE [LARGE SCALE GENOMIC DNA]</scope>
    <source>
        <strain evidence="7 8">U15</strain>
    </source>
</reference>
<evidence type="ECO:0000259" key="5">
    <source>
        <dbReference type="Pfam" id="PF00263"/>
    </source>
</evidence>
<keyword evidence="3" id="KW-0472">Membrane</keyword>
<dbReference type="AlphaFoldDB" id="A0A239KVG3"/>
<dbReference type="PANTHER" id="PTHR30332:SF24">
    <property type="entry name" value="SECRETIN GSPD-RELATED"/>
    <property type="match status" value="1"/>
</dbReference>
<evidence type="ECO:0000313" key="7">
    <source>
        <dbReference type="EMBL" id="SNT21990.1"/>
    </source>
</evidence>
<feature type="domain" description="Type II/III secretion system secretin-like" evidence="5">
    <location>
        <begin position="458"/>
        <end position="605"/>
    </location>
</feature>
<feature type="region of interest" description="Disordered" evidence="4">
    <location>
        <begin position="254"/>
        <end position="288"/>
    </location>
</feature>
<dbReference type="PROSITE" id="PS51257">
    <property type="entry name" value="PROKAR_LIPOPROTEIN"/>
    <property type="match status" value="1"/>
</dbReference>
<dbReference type="GO" id="GO:0009297">
    <property type="term" value="P:pilus assembly"/>
    <property type="evidence" value="ECO:0007669"/>
    <property type="project" value="InterPro"/>
</dbReference>
<evidence type="ECO:0000256" key="2">
    <source>
        <dbReference type="ARBA" id="ARBA00022729"/>
    </source>
</evidence>
<organism evidence="7 8">
    <name type="scientific">Noviherbaspirillum humi</name>
    <dbReference type="NCBI Taxonomy" id="1688639"/>
    <lineage>
        <taxon>Bacteria</taxon>
        <taxon>Pseudomonadati</taxon>
        <taxon>Pseudomonadota</taxon>
        <taxon>Betaproteobacteria</taxon>
        <taxon>Burkholderiales</taxon>
        <taxon>Oxalobacteraceae</taxon>
        <taxon>Noviherbaspirillum</taxon>
    </lineage>
</organism>
<name>A0A239KVG3_9BURK</name>
<dbReference type="InterPro" id="IPR050810">
    <property type="entry name" value="Bact_Secretion_Sys_Channel"/>
</dbReference>
<feature type="domain" description="Secretin N-terminal" evidence="6">
    <location>
        <begin position="236"/>
        <end position="314"/>
    </location>
</feature>
<evidence type="ECO:0000256" key="4">
    <source>
        <dbReference type="SAM" id="MobiDB-lite"/>
    </source>
</evidence>
<protein>
    <submittedName>
        <fullName evidence="7">Type IVB pilus formation outer membrane protein, R64 PilN family</fullName>
    </submittedName>
</protein>
<dbReference type="GO" id="GO:0015627">
    <property type="term" value="C:type II protein secretion system complex"/>
    <property type="evidence" value="ECO:0007669"/>
    <property type="project" value="TreeGrafter"/>
</dbReference>
<dbReference type="GO" id="GO:0019867">
    <property type="term" value="C:outer membrane"/>
    <property type="evidence" value="ECO:0007669"/>
    <property type="project" value="InterPro"/>
</dbReference>
<dbReference type="InterPro" id="IPR011514">
    <property type="entry name" value="Secretin_N_2"/>
</dbReference>
<evidence type="ECO:0000259" key="6">
    <source>
        <dbReference type="Pfam" id="PF07655"/>
    </source>
</evidence>
<dbReference type="PANTHER" id="PTHR30332">
    <property type="entry name" value="PROBABLE GENERAL SECRETION PATHWAY PROTEIN D"/>
    <property type="match status" value="1"/>
</dbReference>
<dbReference type="GO" id="GO:0009306">
    <property type="term" value="P:protein secretion"/>
    <property type="evidence" value="ECO:0007669"/>
    <property type="project" value="InterPro"/>
</dbReference>
<keyword evidence="8" id="KW-1185">Reference proteome</keyword>
<dbReference type="Pfam" id="PF00263">
    <property type="entry name" value="Secretin"/>
    <property type="match status" value="1"/>
</dbReference>
<accession>A0A239KVG3</accession>